<dbReference type="RefSeq" id="WP_395415663.1">
    <property type="nucleotide sequence ID" value="NZ_JBIPKE010000003.1"/>
</dbReference>
<evidence type="ECO:0000259" key="3">
    <source>
        <dbReference type="PROSITE" id="PS50093"/>
    </source>
</evidence>
<dbReference type="SUPFAM" id="SSF49299">
    <property type="entry name" value="PKD domain"/>
    <property type="match status" value="1"/>
</dbReference>
<dbReference type="InterPro" id="IPR035986">
    <property type="entry name" value="PKD_dom_sf"/>
</dbReference>
<dbReference type="InterPro" id="IPR013783">
    <property type="entry name" value="Ig-like_fold"/>
</dbReference>
<dbReference type="Proteomes" id="UP001610063">
    <property type="component" value="Unassembled WGS sequence"/>
</dbReference>
<dbReference type="Gene3D" id="2.130.10.130">
    <property type="entry name" value="Integrin alpha, N-terminal"/>
    <property type="match status" value="2"/>
</dbReference>
<dbReference type="PANTHER" id="PTHR44103">
    <property type="entry name" value="PROPROTEIN CONVERTASE P"/>
    <property type="match status" value="1"/>
</dbReference>
<feature type="domain" description="PKD" evidence="3">
    <location>
        <begin position="734"/>
        <end position="799"/>
    </location>
</feature>
<dbReference type="CDD" id="cd00146">
    <property type="entry name" value="PKD"/>
    <property type="match status" value="1"/>
</dbReference>
<dbReference type="InterPro" id="IPR000601">
    <property type="entry name" value="PKD_dom"/>
</dbReference>
<proteinExistence type="predicted"/>
<gene>
    <name evidence="4" type="ORF">ACHKAR_00075</name>
</gene>
<evidence type="ECO:0000256" key="2">
    <source>
        <dbReference type="SAM" id="SignalP"/>
    </source>
</evidence>
<dbReference type="SUPFAM" id="SSF69318">
    <property type="entry name" value="Integrin alpha N-terminal domain"/>
    <property type="match status" value="2"/>
</dbReference>
<dbReference type="PANTHER" id="PTHR44103:SF1">
    <property type="entry name" value="PROPROTEIN CONVERTASE P"/>
    <property type="match status" value="1"/>
</dbReference>
<sequence length="1074" mass="113704">MKYLFSFGLTICSFIILAQQRPFVNNIDKTSGTVGETVSISGSGFSPGNMQVNFGSGIAVITNTTTTLIEVTVPSSATYGPVLVLDKSTGLSGASSQVFTPSFSGSGFEVTSVGSQFDFTTGQQYTYDLCACDFDGDGLKDVAVANNTGTSVSIFKNASTLTTPSFTRTNIANGFSTISTECGDLNGDGLPDLVFTSNQEIISIYTNNSTAGNISFTRNQFILPKQNDGNIRNPKRFKIIDIDGDGKNDLVVGNETDNIIFIYRNISTDATITFDTPVSITVTGAVHASGLDAGDINGNGLNDIVTISAAQNDFVYVLQNESSPGVIKMSQQVLSNTSTRLNVILADLNMDGKKEIVTTSSVSDEIDIFLNSSTINTVSFEATPITISNAQDAWGLEAADLDGDGLTDLAVTSTSGGISILENTTAGSTLSFDVKTINTNGGNRNITVFDINGDAKPDFATTNRSDATSFGNLTVLLNQNCLTPTIGPSDLTFCVGNAFTLSATRSLQTTYNWSVSAGDATINTNGSRTTSVTVNSGTSATIQVTITANDGSCTDVGTQTFTLTGGTPPPAPSIVNSTSGVICAGDPFTLTATANRDEYLWTLPDGTETTRTTNTLEIAAASSVNAGIYQLRVLQTGSCVSEVGSISVSVDEPPTVGIFNNGADDFCETTTVELEVPSYSGFGFQWKRNGTDISGANSNTFVASLSGDYTVSVISDASGCDKESSAYTVNAVALPVSNFSSVDEICVGVSIDFSVTSTGQNGFDLQYEWDFGDGTTDDQPTTTHTYNTPGTYDVTLSTSYETVESCADDFTKTITISDIPEVDIILPEGSEKCPLDSLRLELPQNYISYNWSTGDTSYFTYAKTAANEEDVTITVDMVTNLGCEVQSEVTVSNYANSRVGITTSEATIEDDTVNLADGVSTISLTAQNGSSYNWEPSEILDNTTSETVTAYPRERYTTISLTGPDAVNGCETTATLVIETPGVIARKTFSPNGDGLGYECWEILNTNSLEGCTVYIVDQKGAYVFKGSSPFQDNCVWNGNLNNGSTQVPEGIYYFIMKCDNSRYNMTGSILLAR</sequence>
<evidence type="ECO:0000256" key="1">
    <source>
        <dbReference type="ARBA" id="ARBA00022729"/>
    </source>
</evidence>
<dbReference type="Pfam" id="PF19408">
    <property type="entry name" value="PKD_6"/>
    <property type="match status" value="1"/>
</dbReference>
<dbReference type="Pfam" id="PF13517">
    <property type="entry name" value="FG-GAP_3"/>
    <property type="match status" value="3"/>
</dbReference>
<feature type="chain" id="PRO_5046874427" evidence="2">
    <location>
        <begin position="19"/>
        <end position="1074"/>
    </location>
</feature>
<dbReference type="EMBL" id="JBIPKE010000003">
    <property type="protein sequence ID" value="MFH6981806.1"/>
    <property type="molecule type" value="Genomic_DNA"/>
</dbReference>
<dbReference type="Pfam" id="PF13585">
    <property type="entry name" value="CHU_C"/>
    <property type="match status" value="1"/>
</dbReference>
<keyword evidence="1 2" id="KW-0732">Signal</keyword>
<dbReference type="SMART" id="SM00089">
    <property type="entry name" value="PKD"/>
    <property type="match status" value="1"/>
</dbReference>
<keyword evidence="5" id="KW-1185">Reference proteome</keyword>
<organism evidence="4 5">
    <name type="scientific">Marinoscillum luteum</name>
    <dbReference type="NCBI Taxonomy" id="861051"/>
    <lineage>
        <taxon>Bacteria</taxon>
        <taxon>Pseudomonadati</taxon>
        <taxon>Bacteroidota</taxon>
        <taxon>Cytophagia</taxon>
        <taxon>Cytophagales</taxon>
        <taxon>Reichenbachiellaceae</taxon>
        <taxon>Marinoscillum</taxon>
    </lineage>
</organism>
<accession>A0ABW7N286</accession>
<dbReference type="InterPro" id="IPR045829">
    <property type="entry name" value="PKD_6"/>
</dbReference>
<dbReference type="InterPro" id="IPR013517">
    <property type="entry name" value="FG-GAP"/>
</dbReference>
<evidence type="ECO:0000313" key="5">
    <source>
        <dbReference type="Proteomes" id="UP001610063"/>
    </source>
</evidence>
<feature type="signal peptide" evidence="2">
    <location>
        <begin position="1"/>
        <end position="18"/>
    </location>
</feature>
<reference evidence="4 5" key="1">
    <citation type="journal article" date="2013" name="Int. J. Syst. Evol. Microbiol.">
        <title>Marinoscillum luteum sp. nov., isolated from marine sediment.</title>
        <authorList>
            <person name="Cha I.T."/>
            <person name="Park S.J."/>
            <person name="Kim S.J."/>
            <person name="Kim J.G."/>
            <person name="Jung M.Y."/>
            <person name="Shin K.S."/>
            <person name="Kwon K.K."/>
            <person name="Yang S.H."/>
            <person name="Seo Y.S."/>
            <person name="Rhee S.K."/>
        </authorList>
    </citation>
    <scope>NUCLEOTIDE SEQUENCE [LARGE SCALE GENOMIC DNA]</scope>
    <source>
        <strain evidence="4 5">KCTC 23939</strain>
    </source>
</reference>
<name>A0ABW7N286_9BACT</name>
<dbReference type="Pfam" id="PF18911">
    <property type="entry name" value="PKD_4"/>
    <property type="match status" value="1"/>
</dbReference>
<protein>
    <submittedName>
        <fullName evidence="4">FG-GAP-like repeat-containing protein</fullName>
    </submittedName>
</protein>
<dbReference type="PROSITE" id="PS50093">
    <property type="entry name" value="PKD"/>
    <property type="match status" value="1"/>
</dbReference>
<comment type="caution">
    <text evidence="4">The sequence shown here is derived from an EMBL/GenBank/DDBJ whole genome shotgun (WGS) entry which is preliminary data.</text>
</comment>
<dbReference type="InterPro" id="IPR022409">
    <property type="entry name" value="PKD/Chitinase_dom"/>
</dbReference>
<dbReference type="Gene3D" id="2.60.40.10">
    <property type="entry name" value="Immunoglobulins"/>
    <property type="match status" value="3"/>
</dbReference>
<evidence type="ECO:0000313" key="4">
    <source>
        <dbReference type="EMBL" id="MFH6981806.1"/>
    </source>
</evidence>
<dbReference type="InterPro" id="IPR028994">
    <property type="entry name" value="Integrin_alpha_N"/>
</dbReference>